<dbReference type="SMART" id="SM00028">
    <property type="entry name" value="TPR"/>
    <property type="match status" value="4"/>
</dbReference>
<dbReference type="Gene3D" id="1.25.40.10">
    <property type="entry name" value="Tetratricopeptide repeat domain"/>
    <property type="match status" value="1"/>
</dbReference>
<keyword evidence="5" id="KW-0732">Signal</keyword>
<dbReference type="SUPFAM" id="SSF48452">
    <property type="entry name" value="TPR-like"/>
    <property type="match status" value="1"/>
</dbReference>
<dbReference type="PROSITE" id="PS50005">
    <property type="entry name" value="TPR"/>
    <property type="match status" value="1"/>
</dbReference>
<dbReference type="InterPro" id="IPR017802">
    <property type="entry name" value="VWFA-rel_acidobac-type"/>
</dbReference>
<evidence type="ECO:0000256" key="2">
    <source>
        <dbReference type="ARBA" id="ARBA00022803"/>
    </source>
</evidence>
<name>A0A7S7NQJ6_PALFE</name>
<dbReference type="InterPro" id="IPR011990">
    <property type="entry name" value="TPR-like_helical_dom_sf"/>
</dbReference>
<evidence type="ECO:0000256" key="1">
    <source>
        <dbReference type="ARBA" id="ARBA00022737"/>
    </source>
</evidence>
<dbReference type="Pfam" id="PF13432">
    <property type="entry name" value="TPR_16"/>
    <property type="match status" value="2"/>
</dbReference>
<dbReference type="PANTHER" id="PTHR45586">
    <property type="entry name" value="TPR REPEAT-CONTAINING PROTEIN PA4667"/>
    <property type="match status" value="1"/>
</dbReference>
<accession>A0A7S7NQJ6</accession>
<dbReference type="NCBIfam" id="TIGR03436">
    <property type="entry name" value="acidobact_VWFA"/>
    <property type="match status" value="1"/>
</dbReference>
<evidence type="ECO:0000256" key="3">
    <source>
        <dbReference type="PROSITE-ProRule" id="PRU00339"/>
    </source>
</evidence>
<organism evidence="6 7">
    <name type="scientific">Paludibaculum fermentans</name>
    <dbReference type="NCBI Taxonomy" id="1473598"/>
    <lineage>
        <taxon>Bacteria</taxon>
        <taxon>Pseudomonadati</taxon>
        <taxon>Acidobacteriota</taxon>
        <taxon>Terriglobia</taxon>
        <taxon>Bryobacterales</taxon>
        <taxon>Bryobacteraceae</taxon>
        <taxon>Paludibaculum</taxon>
    </lineage>
</organism>
<dbReference type="InterPro" id="IPR051012">
    <property type="entry name" value="CellSynth/LPSAsmb/PSIAsmb"/>
</dbReference>
<feature type="repeat" description="TPR" evidence="3">
    <location>
        <begin position="395"/>
        <end position="428"/>
    </location>
</feature>
<keyword evidence="7" id="KW-1185">Reference proteome</keyword>
<feature type="chain" id="PRO_5032881809" evidence="5">
    <location>
        <begin position="18"/>
        <end position="847"/>
    </location>
</feature>
<evidence type="ECO:0000256" key="4">
    <source>
        <dbReference type="SAM" id="MobiDB-lite"/>
    </source>
</evidence>
<reference evidence="6 7" key="1">
    <citation type="submission" date="2020-10" db="EMBL/GenBank/DDBJ databases">
        <title>Complete genome sequence of Paludibaculum fermentans P105T, a facultatively anaerobic acidobacterium capable of dissimilatory Fe(III) reduction.</title>
        <authorList>
            <person name="Dedysh S.N."/>
            <person name="Beletsky A.V."/>
            <person name="Kulichevskaya I.S."/>
            <person name="Mardanov A.V."/>
            <person name="Ravin N.V."/>
        </authorList>
    </citation>
    <scope>NUCLEOTIDE SEQUENCE [LARGE SCALE GENOMIC DNA]</scope>
    <source>
        <strain evidence="6 7">P105</strain>
    </source>
</reference>
<dbReference type="RefSeq" id="WP_194449567.1">
    <property type="nucleotide sequence ID" value="NZ_CP063849.1"/>
</dbReference>
<evidence type="ECO:0000313" key="6">
    <source>
        <dbReference type="EMBL" id="QOY87900.1"/>
    </source>
</evidence>
<keyword evidence="1" id="KW-0677">Repeat</keyword>
<evidence type="ECO:0000256" key="5">
    <source>
        <dbReference type="SAM" id="SignalP"/>
    </source>
</evidence>
<dbReference type="InterPro" id="IPR019734">
    <property type="entry name" value="TPR_rpt"/>
</dbReference>
<evidence type="ECO:0000313" key="7">
    <source>
        <dbReference type="Proteomes" id="UP000593892"/>
    </source>
</evidence>
<dbReference type="KEGG" id="pfer:IRI77_35060"/>
<gene>
    <name evidence="6" type="ORF">IRI77_35060</name>
</gene>
<feature type="signal peptide" evidence="5">
    <location>
        <begin position="1"/>
        <end position="17"/>
    </location>
</feature>
<dbReference type="AlphaFoldDB" id="A0A7S7NQJ6"/>
<protein>
    <submittedName>
        <fullName evidence="6">VWA domain-containing protein</fullName>
    </submittedName>
</protein>
<proteinExistence type="predicted"/>
<feature type="region of interest" description="Disordered" evidence="4">
    <location>
        <begin position="497"/>
        <end position="517"/>
    </location>
</feature>
<keyword evidence="2 3" id="KW-0802">TPR repeat</keyword>
<dbReference type="Proteomes" id="UP000593892">
    <property type="component" value="Chromosome"/>
</dbReference>
<dbReference type="PANTHER" id="PTHR45586:SF1">
    <property type="entry name" value="LIPOPOLYSACCHARIDE ASSEMBLY PROTEIN B"/>
    <property type="match status" value="1"/>
</dbReference>
<sequence length="847" mass="91594">MRLAILTVWLMLAGAQAQTPVKPFPQYDGAELVHRFPELAGIQFASGEGELAGLLRLAGQGLERMLAGLPAVSAGEEIHELRFERAGGVEGRMEDYRYIVRDASRGAELVLEEFRVVPATRARAAPPAESSFLLLGHFEALLSYLLPENRGQSDFRYAGRLTEAGADVAVIAFAQHAGSSLRSHVVTGAAGQTARIHGLVWLDAASGRILRIHAELADQIEGFPFETLSTDVVFRAVGLSGASGSAWLPARATVHGQFAGGEVHSIHRFRDYGILDQDGAAGTGPPADATEDAFELLARGIGLEQAHKPAEAVPAMRASVRLEPESALARFHLAVALNSTGDLRGAEAEIREGLKRRPEDGPAHNFLAVVLMKQGDLKAASEELRISARLQPRSAVVQFNLGQVLEKVGKAEEAAAAYRAASALEPGNAEYRTHQERLERRTGAGGQDTLRVEVRQVLVPVIATNREGHHVTGLKQADFHVFEDGVEQKITSFSSESVGAEMESGGKTEAPSSNASAVERNPIRRTYVLCIDTLHTSMEGLANARAAVEKVLRAERPGDAQYILAAVGSTTEILANATRDPVLVSQALDERKFRARLMDSRRGSIDVELSQFIRSLDEARSACDTGSASCQGRKRSLPMEAERISTQERVYNLLFLRQLHNLVEQLSHGNDRRTLVLISDGFELVPGKAARTLLNAYFPEFRFAALGTVDRMQAEFDQVVRLAARSNITIDTVDTRGVYTQGYFQASNGGSGAAMMPAVLGAMNQSASDLRAALLEVAAATGGLAFSNNNDLQAGLTRALADGREYYMLGYISSNEKLDGTFRAIQVQVRGQRVKVQAKKGYWAMEQ</sequence>
<dbReference type="EMBL" id="CP063849">
    <property type="protein sequence ID" value="QOY87900.1"/>
    <property type="molecule type" value="Genomic_DNA"/>
</dbReference>